<dbReference type="PANTHER" id="PTHR48472">
    <property type="entry name" value="TC1-LIKE TRANSPOSASE DDE DOMAIN-CONTAINING PROTEIN"/>
    <property type="match status" value="1"/>
</dbReference>
<gene>
    <name evidence="1" type="ORF">JAAARDRAFT_113397</name>
</gene>
<dbReference type="OrthoDB" id="3264182at2759"/>
<reference evidence="2" key="1">
    <citation type="journal article" date="2014" name="Proc. Natl. Acad. Sci. U.S.A.">
        <title>Extensive sampling of basidiomycete genomes demonstrates inadequacy of the white-rot/brown-rot paradigm for wood decay fungi.</title>
        <authorList>
            <person name="Riley R."/>
            <person name="Salamov A.A."/>
            <person name="Brown D.W."/>
            <person name="Nagy L.G."/>
            <person name="Floudas D."/>
            <person name="Held B.W."/>
            <person name="Levasseur A."/>
            <person name="Lombard V."/>
            <person name="Morin E."/>
            <person name="Otillar R."/>
            <person name="Lindquist E.A."/>
            <person name="Sun H."/>
            <person name="LaButti K.M."/>
            <person name="Schmutz J."/>
            <person name="Jabbour D."/>
            <person name="Luo H."/>
            <person name="Baker S.E."/>
            <person name="Pisabarro A.G."/>
            <person name="Walton J.D."/>
            <person name="Blanchette R.A."/>
            <person name="Henrissat B."/>
            <person name="Martin F."/>
            <person name="Cullen D."/>
            <person name="Hibbett D.S."/>
            <person name="Grigoriev I.V."/>
        </authorList>
    </citation>
    <scope>NUCLEOTIDE SEQUENCE [LARGE SCALE GENOMIC DNA]</scope>
    <source>
        <strain evidence="2">MUCL 33604</strain>
    </source>
</reference>
<dbReference type="InterPro" id="IPR009057">
    <property type="entry name" value="Homeodomain-like_sf"/>
</dbReference>
<organism evidence="1 2">
    <name type="scientific">Jaapia argillacea MUCL 33604</name>
    <dbReference type="NCBI Taxonomy" id="933084"/>
    <lineage>
        <taxon>Eukaryota</taxon>
        <taxon>Fungi</taxon>
        <taxon>Dikarya</taxon>
        <taxon>Basidiomycota</taxon>
        <taxon>Agaricomycotina</taxon>
        <taxon>Agaricomycetes</taxon>
        <taxon>Agaricomycetidae</taxon>
        <taxon>Jaapiales</taxon>
        <taxon>Jaapiaceae</taxon>
        <taxon>Jaapia</taxon>
    </lineage>
</organism>
<proteinExistence type="predicted"/>
<dbReference type="AlphaFoldDB" id="A0A067P952"/>
<evidence type="ECO:0000313" key="1">
    <source>
        <dbReference type="EMBL" id="KDQ51314.1"/>
    </source>
</evidence>
<feature type="non-terminal residue" evidence="1">
    <location>
        <position position="143"/>
    </location>
</feature>
<dbReference type="Proteomes" id="UP000027265">
    <property type="component" value="Unassembled WGS sequence"/>
</dbReference>
<protein>
    <submittedName>
        <fullName evidence="1">Uncharacterized protein</fullName>
    </submittedName>
</protein>
<evidence type="ECO:0000313" key="2">
    <source>
        <dbReference type="Proteomes" id="UP000027265"/>
    </source>
</evidence>
<dbReference type="Pfam" id="PF13565">
    <property type="entry name" value="HTH_32"/>
    <property type="match status" value="1"/>
</dbReference>
<dbReference type="HOGENOM" id="CLU_056788_8_0_1"/>
<dbReference type="STRING" id="933084.A0A067P952"/>
<dbReference type="EMBL" id="KL197749">
    <property type="protein sequence ID" value="KDQ51314.1"/>
    <property type="molecule type" value="Genomic_DNA"/>
</dbReference>
<dbReference type="SUPFAM" id="SSF46689">
    <property type="entry name" value="Homeodomain-like"/>
    <property type="match status" value="1"/>
</dbReference>
<dbReference type="InParanoid" id="A0A067P952"/>
<name>A0A067P952_9AGAM</name>
<keyword evidence="2" id="KW-1185">Reference proteome</keyword>
<feature type="non-terminal residue" evidence="1">
    <location>
        <position position="1"/>
    </location>
</feature>
<sequence>STTEVAISLDMPLRVVQRVLKMWREIGEVCKDRTRLGRSPLMTTDAVRLMLGLLEHTPDIFLDEIQEQLEEQHGVQVSLSTIWRTLKRLGISSKQLSKAARERCEDARRDFVLEIGHEPPERIVCADESAVNILTSYRENGWS</sequence>
<dbReference type="PANTHER" id="PTHR48472:SF1">
    <property type="entry name" value="TC1-LIKE TRANSPOSASE DDE DOMAIN-CONTAINING PROTEIN"/>
    <property type="match status" value="1"/>
</dbReference>
<accession>A0A067P952</accession>